<dbReference type="AlphaFoldDB" id="B7KSY3"/>
<gene>
    <name evidence="1" type="ordered locus">Mchl_1621</name>
</gene>
<proteinExistence type="predicted"/>
<evidence type="ECO:0000313" key="1">
    <source>
        <dbReference type="EMBL" id="ACK82485.1"/>
    </source>
</evidence>
<dbReference type="Proteomes" id="UP000002385">
    <property type="component" value="Chromosome"/>
</dbReference>
<accession>B7KSY3</accession>
<evidence type="ECO:0000313" key="2">
    <source>
        <dbReference type="Proteomes" id="UP000002385"/>
    </source>
</evidence>
<name>B7KSY3_METC4</name>
<organism evidence="1 2">
    <name type="scientific">Methylorubrum extorquens (strain CM4 / NCIMB 13688)</name>
    <name type="common">Methylobacterium extorquens</name>
    <dbReference type="NCBI Taxonomy" id="440085"/>
    <lineage>
        <taxon>Bacteria</taxon>
        <taxon>Pseudomonadati</taxon>
        <taxon>Pseudomonadota</taxon>
        <taxon>Alphaproteobacteria</taxon>
        <taxon>Hyphomicrobiales</taxon>
        <taxon>Methylobacteriaceae</taxon>
        <taxon>Methylorubrum</taxon>
    </lineage>
</organism>
<reference evidence="2" key="1">
    <citation type="submission" date="2008-12" db="EMBL/GenBank/DDBJ databases">
        <title>Complete sequence of chromosome of Methylobacterium chloromethanicum CM4.</title>
        <authorList>
            <consortium name="US DOE Joint Genome Institute"/>
            <person name="Lucas S."/>
            <person name="Copeland A."/>
            <person name="Lapidus A."/>
            <person name="Glavina del Rio T."/>
            <person name="Dalin E."/>
            <person name="Tice H."/>
            <person name="Bruce D."/>
            <person name="Goodwin L."/>
            <person name="Pitluck S."/>
            <person name="Chertkov O."/>
            <person name="Brettin T."/>
            <person name="Detter J.C."/>
            <person name="Han C."/>
            <person name="Larimer F."/>
            <person name="Land M."/>
            <person name="Hauser L."/>
            <person name="Kyrpides N."/>
            <person name="Mikhailova N."/>
            <person name="Marx C."/>
            <person name="Richardson P."/>
        </authorList>
    </citation>
    <scope>NUCLEOTIDE SEQUENCE [LARGE SCALE GENOMIC DNA]</scope>
    <source>
        <strain evidence="2">CM4 / NCIMB 13688</strain>
    </source>
</reference>
<dbReference type="EMBL" id="CP001298">
    <property type="protein sequence ID" value="ACK82485.1"/>
    <property type="molecule type" value="Genomic_DNA"/>
</dbReference>
<dbReference type="HOGENOM" id="CLU_1832799_0_0_5"/>
<reference evidence="1 2" key="2">
    <citation type="journal article" date="2012" name="J. Bacteriol.">
        <title>Complete genome sequences of six strains of the genus Methylobacterium.</title>
        <authorList>
            <person name="Marx C.J."/>
            <person name="Bringel F."/>
            <person name="Chistoserdova L."/>
            <person name="Moulin L."/>
            <person name="Farhan Ul Haque M."/>
            <person name="Fleischman D.E."/>
            <person name="Gruffaz C."/>
            <person name="Jourand P."/>
            <person name="Knief C."/>
            <person name="Lee M.C."/>
            <person name="Muller E.E."/>
            <person name="Nadalig T."/>
            <person name="Peyraud R."/>
            <person name="Roselli S."/>
            <person name="Russ L."/>
            <person name="Goodwin L.A."/>
            <person name="Ivanova N."/>
            <person name="Kyrpides N."/>
            <person name="Lajus A."/>
            <person name="Land M.L."/>
            <person name="Medigue C."/>
            <person name="Mikhailova N."/>
            <person name="Nolan M."/>
            <person name="Woyke T."/>
            <person name="Stolyar S."/>
            <person name="Vorholt J.A."/>
            <person name="Vuilleumier S."/>
        </authorList>
    </citation>
    <scope>NUCLEOTIDE SEQUENCE [LARGE SCALE GENOMIC DNA]</scope>
    <source>
        <strain evidence="2">CM4 / NCIMB 13688</strain>
    </source>
</reference>
<dbReference type="KEGG" id="mch:Mchl_1621"/>
<protein>
    <submittedName>
        <fullName evidence="1">Uncharacterized protein</fullName>
    </submittedName>
</protein>
<sequence length="140" mass="15258">MRTIFARKRTMQTAANLANPLVDALVRHAERRTGSRMLAYEAVGRTIGTTASWVRKFVGNQPVRLDADTFLRIRATYQANCDRWDAQADEDRAAFFALGGGDDAMDQSTDARLDLAEGSRTTRGGKAAALVAPLVDQGAQ</sequence>